<reference evidence="2" key="1">
    <citation type="submission" date="2019-09" db="EMBL/GenBank/DDBJ databases">
        <title>Characterisation of the sponge microbiome using genome-centric metagenomics.</title>
        <authorList>
            <person name="Engelberts J.P."/>
            <person name="Robbins S.J."/>
            <person name="De Goeij J.M."/>
            <person name="Aranda M."/>
            <person name="Bell S.C."/>
            <person name="Webster N.S."/>
        </authorList>
    </citation>
    <scope>NUCLEOTIDE SEQUENCE</scope>
    <source>
        <strain evidence="2">SB0664_bin_43</strain>
    </source>
</reference>
<dbReference type="Gene3D" id="3.30.460.10">
    <property type="entry name" value="Beta Polymerase, domain 2"/>
    <property type="match status" value="1"/>
</dbReference>
<dbReference type="GO" id="GO:0016779">
    <property type="term" value="F:nucleotidyltransferase activity"/>
    <property type="evidence" value="ECO:0007669"/>
    <property type="project" value="InterPro"/>
</dbReference>
<evidence type="ECO:0000313" key="2">
    <source>
        <dbReference type="EMBL" id="MXY32589.1"/>
    </source>
</evidence>
<dbReference type="InterPro" id="IPR002934">
    <property type="entry name" value="Polymerase_NTP_transf_dom"/>
</dbReference>
<dbReference type="InterPro" id="IPR043519">
    <property type="entry name" value="NT_sf"/>
</dbReference>
<sequence>MHAEVESRKDEIAEICRRCGVRRLDLFGSAARGTGFDPGTGDADFLVDFQGELPHNMLRCFTDLEFGLAGALGRRVDVASMGAIGNKRMQALVDRSPETVHDRGT</sequence>
<proteinExistence type="predicted"/>
<dbReference type="Pfam" id="PF01909">
    <property type="entry name" value="NTP_transf_2"/>
    <property type="match status" value="1"/>
</dbReference>
<protein>
    <submittedName>
        <fullName evidence="2">DNA polymerase III subunit beta</fullName>
    </submittedName>
</protein>
<comment type="caution">
    <text evidence="2">The sequence shown here is derived from an EMBL/GenBank/DDBJ whole genome shotgun (WGS) entry which is preliminary data.</text>
</comment>
<dbReference type="SUPFAM" id="SSF81301">
    <property type="entry name" value="Nucleotidyltransferase"/>
    <property type="match status" value="1"/>
</dbReference>
<accession>A0A6B0XYB3</accession>
<dbReference type="CDD" id="cd05403">
    <property type="entry name" value="NT_KNTase_like"/>
    <property type="match status" value="1"/>
</dbReference>
<name>A0A6B0XYB3_9RHOB</name>
<feature type="domain" description="Polymerase nucleotidyl transferase" evidence="1">
    <location>
        <begin position="11"/>
        <end position="78"/>
    </location>
</feature>
<dbReference type="AlphaFoldDB" id="A0A6B0XYB3"/>
<gene>
    <name evidence="2" type="ORF">F4Y60_00545</name>
</gene>
<dbReference type="EMBL" id="VXRY01000022">
    <property type="protein sequence ID" value="MXY32589.1"/>
    <property type="molecule type" value="Genomic_DNA"/>
</dbReference>
<organism evidence="2">
    <name type="scientific">Boseongicola sp. SB0664_bin_43</name>
    <dbReference type="NCBI Taxonomy" id="2604844"/>
    <lineage>
        <taxon>Bacteria</taxon>
        <taxon>Pseudomonadati</taxon>
        <taxon>Pseudomonadota</taxon>
        <taxon>Alphaproteobacteria</taxon>
        <taxon>Rhodobacterales</taxon>
        <taxon>Paracoccaceae</taxon>
        <taxon>Boseongicola</taxon>
    </lineage>
</organism>
<evidence type="ECO:0000259" key="1">
    <source>
        <dbReference type="Pfam" id="PF01909"/>
    </source>
</evidence>